<keyword evidence="15" id="KW-0594">Phospholipid biosynthesis</keyword>
<dbReference type="EMBL" id="FRXO01000017">
    <property type="protein sequence ID" value="SHO67678.1"/>
    <property type="molecule type" value="Genomic_DNA"/>
</dbReference>
<keyword evidence="14" id="KW-0472">Membrane</keyword>
<keyword evidence="16" id="KW-1208">Phospholipid metabolism</keyword>
<keyword evidence="9" id="KW-0444">Lipid biosynthesis</keyword>
<evidence type="ECO:0000256" key="19">
    <source>
        <dbReference type="SAM" id="MobiDB-lite"/>
    </source>
</evidence>
<organism evidence="21 22">
    <name type="scientific">Pseudoxanthobacter soli DSM 19599</name>
    <dbReference type="NCBI Taxonomy" id="1123029"/>
    <lineage>
        <taxon>Bacteria</taxon>
        <taxon>Pseudomonadati</taxon>
        <taxon>Pseudomonadota</taxon>
        <taxon>Alphaproteobacteria</taxon>
        <taxon>Hyphomicrobiales</taxon>
        <taxon>Segnochrobactraceae</taxon>
        <taxon>Pseudoxanthobacter</taxon>
    </lineage>
</organism>
<evidence type="ECO:0000256" key="14">
    <source>
        <dbReference type="ARBA" id="ARBA00023136"/>
    </source>
</evidence>
<feature type="signal peptide" evidence="20">
    <location>
        <begin position="1"/>
        <end position="44"/>
    </location>
</feature>
<comment type="catalytic activity">
    <reaction evidence="1">
        <text>a CDP-1,2-diacyl-sn-glycerol + H2O = a 1,2-diacyl-sn-glycero-3-phosphate + CMP + 2 H(+)</text>
        <dbReference type="Rhea" id="RHEA:15221"/>
        <dbReference type="ChEBI" id="CHEBI:15377"/>
        <dbReference type="ChEBI" id="CHEBI:15378"/>
        <dbReference type="ChEBI" id="CHEBI:58332"/>
        <dbReference type="ChEBI" id="CHEBI:58608"/>
        <dbReference type="ChEBI" id="CHEBI:60377"/>
        <dbReference type="EC" id="3.6.1.26"/>
    </reaction>
</comment>
<evidence type="ECO:0000256" key="18">
    <source>
        <dbReference type="ARBA" id="ARBA00032892"/>
    </source>
</evidence>
<sequence>MNHALHPAPLPARKARRRVGALSGFLAGSLFGLMAGLAPGAADAAAPQTQACPAPAATSAGSAGQHWASPAEANNDDKAPQPCASCAEPANAGAGTCAVYRFLASAACADGRCRDAQGEFVRRENGGDTFFLQHDTRFRDPIRFARARGENCRVLLWAIEPVVGIEDVPGYSGRHYWQDAYVASQRMVEPPFAKDDVAFAIQPATTRGQHQFHIHIGTLKPDYRAALAALPPDATHVRIGHYDFHARFIAVSAGANPFAGIDVLAIARSLMPRGAADLPLHGVLATVTEGGRGLWILTAPRFERSELNYVRPAECRLN</sequence>
<evidence type="ECO:0000256" key="16">
    <source>
        <dbReference type="ARBA" id="ARBA00023264"/>
    </source>
</evidence>
<dbReference type="RefSeq" id="WP_244530990.1">
    <property type="nucleotide sequence ID" value="NZ_FRXO01000017.1"/>
</dbReference>
<reference evidence="21 22" key="1">
    <citation type="submission" date="2016-12" db="EMBL/GenBank/DDBJ databases">
        <authorList>
            <person name="Song W.-J."/>
            <person name="Kurnit D.M."/>
        </authorList>
    </citation>
    <scope>NUCLEOTIDE SEQUENCE [LARGE SCALE GENOMIC DNA]</scope>
    <source>
        <strain evidence="21 22">DSM 19599</strain>
    </source>
</reference>
<dbReference type="AlphaFoldDB" id="A0A1M7ZRZ1"/>
<evidence type="ECO:0000256" key="10">
    <source>
        <dbReference type="ARBA" id="ARBA00022692"/>
    </source>
</evidence>
<keyword evidence="12" id="KW-1133">Transmembrane helix</keyword>
<dbReference type="SUPFAM" id="SSF54197">
    <property type="entry name" value="HIT-like"/>
    <property type="match status" value="1"/>
</dbReference>
<dbReference type="InterPro" id="IPR003763">
    <property type="entry name" value="CDP-diacylglyc_Pase"/>
</dbReference>
<evidence type="ECO:0000256" key="2">
    <source>
        <dbReference type="ARBA" id="ARBA00004162"/>
    </source>
</evidence>
<dbReference type="GO" id="GO:0008715">
    <property type="term" value="F:CDP-diacylglycerol diphosphatase activity"/>
    <property type="evidence" value="ECO:0007669"/>
    <property type="project" value="UniProtKB-EC"/>
</dbReference>
<comment type="similarity">
    <text evidence="5">Belongs to the Cdh family.</text>
</comment>
<evidence type="ECO:0000256" key="7">
    <source>
        <dbReference type="ARBA" id="ARBA00019608"/>
    </source>
</evidence>
<dbReference type="Pfam" id="PF02611">
    <property type="entry name" value="CDH"/>
    <property type="match status" value="1"/>
</dbReference>
<dbReference type="Gene3D" id="3.30.428.30">
    <property type="entry name" value="HIT family - CDH-like"/>
    <property type="match status" value="1"/>
</dbReference>
<evidence type="ECO:0000256" key="17">
    <source>
        <dbReference type="ARBA" id="ARBA00032888"/>
    </source>
</evidence>
<dbReference type="GO" id="GO:0005886">
    <property type="term" value="C:plasma membrane"/>
    <property type="evidence" value="ECO:0007669"/>
    <property type="project" value="UniProtKB-SubCell"/>
</dbReference>
<evidence type="ECO:0000256" key="8">
    <source>
        <dbReference type="ARBA" id="ARBA00022475"/>
    </source>
</evidence>
<feature type="region of interest" description="Disordered" evidence="19">
    <location>
        <begin position="53"/>
        <end position="84"/>
    </location>
</feature>
<evidence type="ECO:0000256" key="9">
    <source>
        <dbReference type="ARBA" id="ARBA00022516"/>
    </source>
</evidence>
<comment type="pathway">
    <text evidence="4">Lipid metabolism.</text>
</comment>
<feature type="chain" id="PRO_5013156157" description="CDP-diacylglycerol pyrophosphatase" evidence="20">
    <location>
        <begin position="45"/>
        <end position="318"/>
    </location>
</feature>
<evidence type="ECO:0000256" key="1">
    <source>
        <dbReference type="ARBA" id="ARBA00001007"/>
    </source>
</evidence>
<proteinExistence type="inferred from homology"/>
<comment type="subcellular location">
    <subcellularLocation>
        <location evidence="2">Cell membrane</location>
        <topology evidence="2">Single-pass membrane protein</topology>
    </subcellularLocation>
</comment>
<evidence type="ECO:0000256" key="5">
    <source>
        <dbReference type="ARBA" id="ARBA00006435"/>
    </source>
</evidence>
<feature type="compositionally biased region" description="Low complexity" evidence="19">
    <location>
        <begin position="53"/>
        <end position="64"/>
    </location>
</feature>
<dbReference type="GO" id="GO:0046342">
    <property type="term" value="P:CDP-diacylglycerol catabolic process"/>
    <property type="evidence" value="ECO:0007669"/>
    <property type="project" value="UniProtKB-UniPathway"/>
</dbReference>
<protein>
    <recommendedName>
        <fullName evidence="7">CDP-diacylglycerol pyrophosphatase</fullName>
        <ecNumber evidence="6">3.6.1.26</ecNumber>
    </recommendedName>
    <alternativeName>
        <fullName evidence="17">CDP-diacylglycerol phosphatidylhydrolase</fullName>
    </alternativeName>
    <alternativeName>
        <fullName evidence="18">CDP-diglyceride hydrolase</fullName>
    </alternativeName>
</protein>
<dbReference type="GO" id="GO:0008654">
    <property type="term" value="P:phospholipid biosynthetic process"/>
    <property type="evidence" value="ECO:0007669"/>
    <property type="project" value="UniProtKB-KW"/>
</dbReference>
<dbReference type="InterPro" id="IPR036265">
    <property type="entry name" value="HIT-like_sf"/>
</dbReference>
<evidence type="ECO:0000256" key="11">
    <source>
        <dbReference type="ARBA" id="ARBA00022801"/>
    </source>
</evidence>
<evidence type="ECO:0000313" key="22">
    <source>
        <dbReference type="Proteomes" id="UP000186406"/>
    </source>
</evidence>
<name>A0A1M7ZRZ1_9HYPH</name>
<keyword evidence="20" id="KW-0732">Signal</keyword>
<gene>
    <name evidence="21" type="ORF">SAMN02745172_04359</name>
</gene>
<evidence type="ECO:0000256" key="20">
    <source>
        <dbReference type="SAM" id="SignalP"/>
    </source>
</evidence>
<evidence type="ECO:0000256" key="3">
    <source>
        <dbReference type="ARBA" id="ARBA00004927"/>
    </source>
</evidence>
<dbReference type="Proteomes" id="UP000186406">
    <property type="component" value="Unassembled WGS sequence"/>
</dbReference>
<keyword evidence="22" id="KW-1185">Reference proteome</keyword>
<keyword evidence="8" id="KW-1003">Cell membrane</keyword>
<keyword evidence="11" id="KW-0378">Hydrolase</keyword>
<dbReference type="UniPathway" id="UPA00609">
    <property type="reaction ID" value="UER00664"/>
</dbReference>
<evidence type="ECO:0000256" key="6">
    <source>
        <dbReference type="ARBA" id="ARBA00012375"/>
    </source>
</evidence>
<dbReference type="EC" id="3.6.1.26" evidence="6"/>
<accession>A0A1M7ZRZ1</accession>
<comment type="pathway">
    <text evidence="3">Phospholipid metabolism; CDP-diacylglycerol degradation; phosphatidate from CDP-diacylglycerol: step 1/1.</text>
</comment>
<keyword evidence="10" id="KW-0812">Transmembrane</keyword>
<keyword evidence="13" id="KW-0443">Lipid metabolism</keyword>
<evidence type="ECO:0000256" key="13">
    <source>
        <dbReference type="ARBA" id="ARBA00023098"/>
    </source>
</evidence>
<evidence type="ECO:0000313" key="21">
    <source>
        <dbReference type="EMBL" id="SHO67678.1"/>
    </source>
</evidence>
<evidence type="ECO:0000256" key="15">
    <source>
        <dbReference type="ARBA" id="ARBA00023209"/>
    </source>
</evidence>
<dbReference type="STRING" id="1123029.SAMN02745172_04359"/>
<evidence type="ECO:0000256" key="12">
    <source>
        <dbReference type="ARBA" id="ARBA00022989"/>
    </source>
</evidence>
<evidence type="ECO:0000256" key="4">
    <source>
        <dbReference type="ARBA" id="ARBA00005189"/>
    </source>
</evidence>